<dbReference type="Pfam" id="PF04756">
    <property type="entry name" value="OST3_OST6"/>
    <property type="match status" value="1"/>
</dbReference>
<sequence length="322" mass="36498">MKRPVSLLLAFIQLVFVGFTLAQTDPKKDKLIALSEANNGIINLNANSYDRFTEGKRDYGMVVLLTALDSQFNCVPCREFDPEYSLVAKTFQKNKKSRDLFFGHLDFKDGQAVYQRLKLMSAPNVFYFPPQKAGERKDFVKYDLARSGFSAEKFAEFLSRESGHKVAVARPVNYFKLGVKLFLVVGAAAVLKLLYRHLGFIFYHKNTWAVLSILFILTFTSGYMWNRIRTPPFVMPGKNGDINYIASGFSSQLGVEPQIVASIYGLLAFSLIALIKSVPQFDDQTRQRFGVYIWMGCIVFIFSALLALFKIKNGGYPFKLLI</sequence>
<name>A0A8H7R343_9FUNG</name>
<accession>A0A8H7R343</accession>
<evidence type="ECO:0000256" key="7">
    <source>
        <dbReference type="ARBA" id="ARBA00022989"/>
    </source>
</evidence>
<evidence type="ECO:0000256" key="2">
    <source>
        <dbReference type="ARBA" id="ARBA00004477"/>
    </source>
</evidence>
<keyword evidence="4 9" id="KW-0812">Transmembrane</keyword>
<keyword evidence="5 10" id="KW-0732">Signal</keyword>
<feature type="transmembrane region" description="Helical" evidence="9">
    <location>
        <begin position="174"/>
        <end position="195"/>
    </location>
</feature>
<organism evidence="11 12">
    <name type="scientific">Mucor plumbeus</name>
    <dbReference type="NCBI Taxonomy" id="97098"/>
    <lineage>
        <taxon>Eukaryota</taxon>
        <taxon>Fungi</taxon>
        <taxon>Fungi incertae sedis</taxon>
        <taxon>Mucoromycota</taxon>
        <taxon>Mucoromycotina</taxon>
        <taxon>Mucoromycetes</taxon>
        <taxon>Mucorales</taxon>
        <taxon>Mucorineae</taxon>
        <taxon>Mucoraceae</taxon>
        <taxon>Mucor</taxon>
    </lineage>
</organism>
<evidence type="ECO:0000313" key="11">
    <source>
        <dbReference type="EMBL" id="KAG2203567.1"/>
    </source>
</evidence>
<dbReference type="Gene3D" id="3.40.30.10">
    <property type="entry name" value="Glutaredoxin"/>
    <property type="match status" value="1"/>
</dbReference>
<evidence type="ECO:0000256" key="6">
    <source>
        <dbReference type="ARBA" id="ARBA00022824"/>
    </source>
</evidence>
<dbReference type="GO" id="GO:0008250">
    <property type="term" value="C:oligosaccharyltransferase complex"/>
    <property type="evidence" value="ECO:0007669"/>
    <property type="project" value="TreeGrafter"/>
</dbReference>
<feature type="chain" id="PRO_5034210428" description="Dolichyl-diphosphooligosaccharide-protein glycotransferase" evidence="10">
    <location>
        <begin position="23"/>
        <end position="322"/>
    </location>
</feature>
<dbReference type="InterPro" id="IPR021149">
    <property type="entry name" value="OligosaccharylTrfase_OST3/OST6"/>
</dbReference>
<comment type="function">
    <text evidence="1">Subunit of the oligosaccharyl transferase (OST) complex that catalyzes the initial transfer of a defined glycan (Glc(3)Man(9)GlcNAc(2) in eukaryotes) from the lipid carrier dolichol-pyrophosphate to an asparagine residue within an Asn-X-Ser/Thr consensus motif in nascent polypeptide chains, the first step in protein N-glycosylation. N-glycosylation occurs cotranslationally and the complex associates with the Sec61 complex at the channel-forming translocon complex that mediates protein translocation across the endoplasmic reticulum (ER). All subunits are required for a maximal enzyme activity.</text>
</comment>
<keyword evidence="12" id="KW-1185">Reference proteome</keyword>
<feature type="transmembrane region" description="Helical" evidence="9">
    <location>
        <begin position="207"/>
        <end position="225"/>
    </location>
</feature>
<dbReference type="EMBL" id="JAEPRC010000224">
    <property type="protein sequence ID" value="KAG2203567.1"/>
    <property type="molecule type" value="Genomic_DNA"/>
</dbReference>
<keyword evidence="7 9" id="KW-1133">Transmembrane helix</keyword>
<dbReference type="PANTHER" id="PTHR12692:SF0">
    <property type="entry name" value="GH11935P"/>
    <property type="match status" value="1"/>
</dbReference>
<evidence type="ECO:0000256" key="1">
    <source>
        <dbReference type="ARBA" id="ARBA00002791"/>
    </source>
</evidence>
<dbReference type="InterPro" id="IPR036249">
    <property type="entry name" value="Thioredoxin-like_sf"/>
</dbReference>
<feature type="transmembrane region" description="Helical" evidence="9">
    <location>
        <begin position="291"/>
        <end position="311"/>
    </location>
</feature>
<dbReference type="SUPFAM" id="SSF52833">
    <property type="entry name" value="Thioredoxin-like"/>
    <property type="match status" value="1"/>
</dbReference>
<dbReference type="PANTHER" id="PTHR12692">
    <property type="entry name" value="DOLICHYL-DIPHOSPHOOLIGOSACCHARIDE--PROTEIN GLYCOSYLTRANSFERASE-RELATED"/>
    <property type="match status" value="1"/>
</dbReference>
<evidence type="ECO:0000256" key="3">
    <source>
        <dbReference type="ARBA" id="ARBA00009561"/>
    </source>
</evidence>
<dbReference type="OrthoDB" id="67566at2759"/>
<evidence type="ECO:0000256" key="5">
    <source>
        <dbReference type="ARBA" id="ARBA00022729"/>
    </source>
</evidence>
<evidence type="ECO:0008006" key="13">
    <source>
        <dbReference type="Google" id="ProtNLM"/>
    </source>
</evidence>
<dbReference type="Proteomes" id="UP000650833">
    <property type="component" value="Unassembled WGS sequence"/>
</dbReference>
<evidence type="ECO:0000256" key="10">
    <source>
        <dbReference type="SAM" id="SignalP"/>
    </source>
</evidence>
<dbReference type="GO" id="GO:0018279">
    <property type="term" value="P:protein N-linked glycosylation via asparagine"/>
    <property type="evidence" value="ECO:0007669"/>
    <property type="project" value="TreeGrafter"/>
</dbReference>
<comment type="subcellular location">
    <subcellularLocation>
        <location evidence="2">Endoplasmic reticulum membrane</location>
        <topology evidence="2">Multi-pass membrane protein</topology>
    </subcellularLocation>
</comment>
<evidence type="ECO:0000313" key="12">
    <source>
        <dbReference type="Proteomes" id="UP000650833"/>
    </source>
</evidence>
<dbReference type="AlphaFoldDB" id="A0A8H7R343"/>
<feature type="signal peptide" evidence="10">
    <location>
        <begin position="1"/>
        <end position="22"/>
    </location>
</feature>
<proteinExistence type="inferred from homology"/>
<reference evidence="11" key="1">
    <citation type="submission" date="2020-12" db="EMBL/GenBank/DDBJ databases">
        <title>Metabolic potential, ecology and presence of endohyphal bacteria is reflected in genomic diversity of Mucoromycotina.</title>
        <authorList>
            <person name="Muszewska A."/>
            <person name="Okrasinska A."/>
            <person name="Steczkiewicz K."/>
            <person name="Drgas O."/>
            <person name="Orlowska M."/>
            <person name="Perlinska-Lenart U."/>
            <person name="Aleksandrzak-Piekarczyk T."/>
            <person name="Szatraj K."/>
            <person name="Zielenkiewicz U."/>
            <person name="Pilsyk S."/>
            <person name="Malc E."/>
            <person name="Mieczkowski P."/>
            <person name="Kruszewska J.S."/>
            <person name="Biernat P."/>
            <person name="Pawlowska J."/>
        </authorList>
    </citation>
    <scope>NUCLEOTIDE SEQUENCE</scope>
    <source>
        <strain evidence="11">CBS 226.32</strain>
    </source>
</reference>
<evidence type="ECO:0000256" key="8">
    <source>
        <dbReference type="ARBA" id="ARBA00023136"/>
    </source>
</evidence>
<keyword evidence="6" id="KW-0256">Endoplasmic reticulum</keyword>
<evidence type="ECO:0000256" key="9">
    <source>
        <dbReference type="SAM" id="Phobius"/>
    </source>
</evidence>
<feature type="transmembrane region" description="Helical" evidence="9">
    <location>
        <begin position="259"/>
        <end position="279"/>
    </location>
</feature>
<protein>
    <recommendedName>
        <fullName evidence="13">Dolichyl-diphosphooligosaccharide-protein glycotransferase</fullName>
    </recommendedName>
</protein>
<gene>
    <name evidence="11" type="ORF">INT46_003344</name>
</gene>
<comment type="similarity">
    <text evidence="3">Belongs to the OST3/OST6 family.</text>
</comment>
<keyword evidence="8 9" id="KW-0472">Membrane</keyword>
<evidence type="ECO:0000256" key="4">
    <source>
        <dbReference type="ARBA" id="ARBA00022692"/>
    </source>
</evidence>
<comment type="caution">
    <text evidence="11">The sequence shown here is derived from an EMBL/GenBank/DDBJ whole genome shotgun (WGS) entry which is preliminary data.</text>
</comment>